<evidence type="ECO:0000313" key="8">
    <source>
        <dbReference type="Proteomes" id="UP001352263"/>
    </source>
</evidence>
<gene>
    <name evidence="7" type="ORF">RY831_00845</name>
</gene>
<keyword evidence="3 5" id="KW-1133">Transmembrane helix</keyword>
<dbReference type="Gene3D" id="1.20.1420.30">
    <property type="entry name" value="NCX, central ion-binding region"/>
    <property type="match status" value="1"/>
</dbReference>
<reference evidence="7 8" key="1">
    <citation type="submission" date="2023-10" db="EMBL/GenBank/DDBJ databases">
        <title>Noviherbaspirillum sp. CPCC 100848 genome assembly.</title>
        <authorList>
            <person name="Li X.Y."/>
            <person name="Fang X.M."/>
        </authorList>
    </citation>
    <scope>NUCLEOTIDE SEQUENCE [LARGE SCALE GENOMIC DNA]</scope>
    <source>
        <strain evidence="7 8">CPCC 100848</strain>
    </source>
</reference>
<name>A0ABU6J2B3_9BURK</name>
<dbReference type="RefSeq" id="WP_326504441.1">
    <property type="nucleotide sequence ID" value="NZ_JAWIIV010000001.1"/>
</dbReference>
<keyword evidence="2 5" id="KW-0812">Transmembrane</keyword>
<dbReference type="InterPro" id="IPR044880">
    <property type="entry name" value="NCX_ion-bd_dom_sf"/>
</dbReference>
<comment type="subcellular location">
    <subcellularLocation>
        <location evidence="1">Membrane</location>
        <topology evidence="1">Multi-pass membrane protein</topology>
    </subcellularLocation>
</comment>
<organism evidence="7 8">
    <name type="scientific">Noviherbaspirillum album</name>
    <dbReference type="NCBI Taxonomy" id="3080276"/>
    <lineage>
        <taxon>Bacteria</taxon>
        <taxon>Pseudomonadati</taxon>
        <taxon>Pseudomonadota</taxon>
        <taxon>Betaproteobacteria</taxon>
        <taxon>Burkholderiales</taxon>
        <taxon>Oxalobacteraceae</taxon>
        <taxon>Noviherbaspirillum</taxon>
    </lineage>
</organism>
<proteinExistence type="predicted"/>
<feature type="transmembrane region" description="Helical" evidence="5">
    <location>
        <begin position="123"/>
        <end position="142"/>
    </location>
</feature>
<dbReference type="InterPro" id="IPR004837">
    <property type="entry name" value="NaCa_Exmemb"/>
</dbReference>
<evidence type="ECO:0000256" key="1">
    <source>
        <dbReference type="ARBA" id="ARBA00004141"/>
    </source>
</evidence>
<accession>A0ABU6J2B3</accession>
<feature type="domain" description="Sodium/calcium exchanger membrane region" evidence="6">
    <location>
        <begin position="63"/>
        <end position="162"/>
    </location>
</feature>
<evidence type="ECO:0000259" key="6">
    <source>
        <dbReference type="Pfam" id="PF01699"/>
    </source>
</evidence>
<dbReference type="Pfam" id="PF01699">
    <property type="entry name" value="Na_Ca_ex"/>
    <property type="match status" value="1"/>
</dbReference>
<dbReference type="Proteomes" id="UP001352263">
    <property type="component" value="Unassembled WGS sequence"/>
</dbReference>
<comment type="caution">
    <text evidence="7">The sequence shown here is derived from an EMBL/GenBank/DDBJ whole genome shotgun (WGS) entry which is preliminary data.</text>
</comment>
<evidence type="ECO:0000313" key="7">
    <source>
        <dbReference type="EMBL" id="MEC4717690.1"/>
    </source>
</evidence>
<keyword evidence="8" id="KW-1185">Reference proteome</keyword>
<dbReference type="EMBL" id="JAWIIV010000001">
    <property type="protein sequence ID" value="MEC4717690.1"/>
    <property type="molecule type" value="Genomic_DNA"/>
</dbReference>
<sequence length="174" mass="18939">MATAPNFRHCTRCAGEGASGRVPLGSAHQIWTQCHRYHDSRDSRCRHDGYERNCRRRPSIWRGTSLPELVTTIAAVHRGALILAVSDIVGGNFFDALFVAAADRVFLGGSVYHAAGIGASEEFLTILAILLNLVLLPGLLFRQRSGPGNIGLESLLMLVIYVSGFSVLLGFSWD</sequence>
<evidence type="ECO:0000256" key="2">
    <source>
        <dbReference type="ARBA" id="ARBA00022692"/>
    </source>
</evidence>
<feature type="transmembrane region" description="Helical" evidence="5">
    <location>
        <begin position="154"/>
        <end position="173"/>
    </location>
</feature>
<evidence type="ECO:0000256" key="3">
    <source>
        <dbReference type="ARBA" id="ARBA00022989"/>
    </source>
</evidence>
<evidence type="ECO:0000256" key="5">
    <source>
        <dbReference type="SAM" id="Phobius"/>
    </source>
</evidence>
<protein>
    <recommendedName>
        <fullName evidence="6">Sodium/calcium exchanger membrane region domain-containing protein</fullName>
    </recommendedName>
</protein>
<evidence type="ECO:0000256" key="4">
    <source>
        <dbReference type="ARBA" id="ARBA00023136"/>
    </source>
</evidence>
<keyword evidence="4 5" id="KW-0472">Membrane</keyword>